<reference evidence="10" key="2">
    <citation type="submission" date="2021-04" db="EMBL/GenBank/DDBJ databases">
        <authorList>
            <person name="Gilroy R."/>
        </authorList>
    </citation>
    <scope>NUCLEOTIDE SEQUENCE</scope>
    <source>
        <strain evidence="10">ChiHjej12B11-24981</strain>
    </source>
</reference>
<feature type="domain" description="DUF4982" evidence="8">
    <location>
        <begin position="663"/>
        <end position="722"/>
    </location>
</feature>
<dbReference type="GO" id="GO:0004553">
    <property type="term" value="F:hydrolase activity, hydrolyzing O-glycosyl compounds"/>
    <property type="evidence" value="ECO:0007669"/>
    <property type="project" value="InterPro"/>
</dbReference>
<dbReference type="InterPro" id="IPR013783">
    <property type="entry name" value="Ig-like_fold"/>
</dbReference>
<proteinExistence type="inferred from homology"/>
<keyword evidence="3" id="KW-0326">Glycosidase</keyword>
<dbReference type="InterPro" id="IPR006103">
    <property type="entry name" value="Glyco_hydro_2_cat"/>
</dbReference>
<keyword evidence="2" id="KW-0378">Hydrolase</keyword>
<evidence type="ECO:0000256" key="3">
    <source>
        <dbReference type="ARBA" id="ARBA00023295"/>
    </source>
</evidence>
<dbReference type="Gene3D" id="3.20.20.80">
    <property type="entry name" value="Glycosidases"/>
    <property type="match status" value="1"/>
</dbReference>
<dbReference type="PROSITE" id="PS00608">
    <property type="entry name" value="GLYCOSYL_HYDROL_F2_2"/>
    <property type="match status" value="1"/>
</dbReference>
<evidence type="ECO:0000256" key="1">
    <source>
        <dbReference type="ARBA" id="ARBA00007401"/>
    </source>
</evidence>
<dbReference type="InterPro" id="IPR051913">
    <property type="entry name" value="GH2_Domain-Containing"/>
</dbReference>
<dbReference type="Gene3D" id="2.60.40.10">
    <property type="entry name" value="Immunoglobulins"/>
    <property type="match status" value="3"/>
</dbReference>
<dbReference type="AlphaFoldDB" id="A0A9D2A5Z4"/>
<evidence type="ECO:0000313" key="10">
    <source>
        <dbReference type="EMBL" id="HIZ01562.1"/>
    </source>
</evidence>
<evidence type="ECO:0000259" key="6">
    <source>
        <dbReference type="Pfam" id="PF02836"/>
    </source>
</evidence>
<accession>A0A9D2A5Z4</accession>
<dbReference type="InterPro" id="IPR032311">
    <property type="entry name" value="DUF4982"/>
</dbReference>
<dbReference type="EMBL" id="DXCK01000068">
    <property type="protein sequence ID" value="HIZ01562.1"/>
    <property type="molecule type" value="Genomic_DNA"/>
</dbReference>
<evidence type="ECO:0000313" key="11">
    <source>
        <dbReference type="Proteomes" id="UP000824023"/>
    </source>
</evidence>
<dbReference type="Pfam" id="PF18565">
    <property type="entry name" value="Glyco_hydro2_C5"/>
    <property type="match status" value="1"/>
</dbReference>
<dbReference type="InterPro" id="IPR006104">
    <property type="entry name" value="Glyco_hydro_2_N"/>
</dbReference>
<dbReference type="InterPro" id="IPR023232">
    <property type="entry name" value="Glyco_hydro_2_AS"/>
</dbReference>
<dbReference type="Pfam" id="PF02836">
    <property type="entry name" value="Glyco_hydro_2_C"/>
    <property type="match status" value="1"/>
</dbReference>
<sequence length="841" mass="94925">MKQILFLLSTCLLALLSAACTSSSPDHGADGRRIDFTADWAFCLVDDTAAAQPAYDDSRWRRLDLPHDWAVEGDFSQDNPSGTGGGALPGGVGWYRKAFTLDKSDQGKCIYVDFDGVYMNSTVYINGHCLGTRPYGYISFRYDLTPYLDWEGQNVLAVRVDNSEQPNSRWYSGCGIYRNVWLVKLHPLHVAQWGTYATADQVTKDEAHLNVRTTIENASANATSFGLRTELLDEQGKVVAETLLPSLTIDPETSIDTLQQMDITAPELWSIERPYLYQVRTTLLADGRAVDTYMTPFGFRSFRFDPQKGFILNGRRVKINGVCMHHDLGCLGAAVNVRAIQRQLEILKEMGCNGIRCSHNPPAPELLDLCDRMGFIVMDEAFDMWRKKKTSHDYARYFNEWHERDLTDLVKRDRNHPSVFIWSIGNEVLEQWSDAKADTLSLAEANLVLNFGHSADMLAKEGKELSVNSLLTRKLADMTRSLDPTRPVTAGCNEPNPGNHLFRSGALDIIGFNYHDDWFAGVPQNFPGKPFIVTESVSGLMTRGYYRMPSDSMFIWPTRWDIPFHDESFSCSSYDNCHVPWGNSHEGTLRHVKNNDFIAGQYIWTGFDYLGEPTPYGWPARSSYFGIVDLAGFPKDIYYMYQSEWRPDKDVLHLFPHWNWEEGQDVDLWAYYNNADEVELFVNGKSQGVRRKGKDDFHVSWRVAFEPGSVRAVSRRGGQVVAEQEIHTAGEPARIRLTPDRTAIRCDGRDLCFVTVEIVDQEGNLCPWADNDVTFDVQGAGFIAGVDNGSPISLERFKDNHRKAFYGKCLVVVQNNGEDGTIRLTATADGLQEADMEVQAD</sequence>
<keyword evidence="4" id="KW-0732">Signal</keyword>
<dbReference type="InterPro" id="IPR008979">
    <property type="entry name" value="Galactose-bd-like_sf"/>
</dbReference>
<protein>
    <submittedName>
        <fullName evidence="10">DUF4982 domain-containing protein</fullName>
    </submittedName>
</protein>
<dbReference type="SUPFAM" id="SSF49785">
    <property type="entry name" value="Galactose-binding domain-like"/>
    <property type="match status" value="1"/>
</dbReference>
<dbReference type="Pfam" id="PF16355">
    <property type="entry name" value="DUF4982"/>
    <property type="match status" value="1"/>
</dbReference>
<evidence type="ECO:0000259" key="8">
    <source>
        <dbReference type="Pfam" id="PF16355"/>
    </source>
</evidence>
<dbReference type="PANTHER" id="PTHR42732:SF1">
    <property type="entry name" value="BETA-MANNOSIDASE"/>
    <property type="match status" value="1"/>
</dbReference>
<dbReference type="SUPFAM" id="SSF49303">
    <property type="entry name" value="beta-Galactosidase/glucuronidase domain"/>
    <property type="match status" value="1"/>
</dbReference>
<organism evidence="10 11">
    <name type="scientific">Candidatus Bacteroides merdipullorum</name>
    <dbReference type="NCBI Taxonomy" id="2838474"/>
    <lineage>
        <taxon>Bacteria</taxon>
        <taxon>Pseudomonadati</taxon>
        <taxon>Bacteroidota</taxon>
        <taxon>Bacteroidia</taxon>
        <taxon>Bacteroidales</taxon>
        <taxon>Bacteroidaceae</taxon>
        <taxon>Bacteroides</taxon>
    </lineage>
</organism>
<feature type="signal peptide" evidence="4">
    <location>
        <begin position="1"/>
        <end position="28"/>
    </location>
</feature>
<reference evidence="10" key="1">
    <citation type="journal article" date="2021" name="PeerJ">
        <title>Extensive microbial diversity within the chicken gut microbiome revealed by metagenomics and culture.</title>
        <authorList>
            <person name="Gilroy R."/>
            <person name="Ravi A."/>
            <person name="Getino M."/>
            <person name="Pursley I."/>
            <person name="Horton D.L."/>
            <person name="Alikhan N.F."/>
            <person name="Baker D."/>
            <person name="Gharbi K."/>
            <person name="Hall N."/>
            <person name="Watson M."/>
            <person name="Adriaenssens E.M."/>
            <person name="Foster-Nyarko E."/>
            <person name="Jarju S."/>
            <person name="Secka A."/>
            <person name="Antonio M."/>
            <person name="Oren A."/>
            <person name="Chaudhuri R.R."/>
            <person name="La Ragione R."/>
            <person name="Hildebrand F."/>
            <person name="Pallen M.J."/>
        </authorList>
    </citation>
    <scope>NUCLEOTIDE SEQUENCE</scope>
    <source>
        <strain evidence="10">ChiHjej12B11-24981</strain>
    </source>
</reference>
<comment type="similarity">
    <text evidence="1">Belongs to the glycosyl hydrolase 2 family.</text>
</comment>
<dbReference type="PRINTS" id="PR00132">
    <property type="entry name" value="GLHYDRLASE2"/>
</dbReference>
<gene>
    <name evidence="10" type="ORF">H9819_04815</name>
</gene>
<dbReference type="Proteomes" id="UP000824023">
    <property type="component" value="Unassembled WGS sequence"/>
</dbReference>
<feature type="chain" id="PRO_5038602435" evidence="4">
    <location>
        <begin position="29"/>
        <end position="841"/>
    </location>
</feature>
<evidence type="ECO:0000256" key="2">
    <source>
        <dbReference type="ARBA" id="ARBA00022801"/>
    </source>
</evidence>
<evidence type="ECO:0000259" key="7">
    <source>
        <dbReference type="Pfam" id="PF02837"/>
    </source>
</evidence>
<dbReference type="PROSITE" id="PS51257">
    <property type="entry name" value="PROKAR_LIPOPROTEIN"/>
    <property type="match status" value="1"/>
</dbReference>
<dbReference type="PANTHER" id="PTHR42732">
    <property type="entry name" value="BETA-GALACTOSIDASE"/>
    <property type="match status" value="1"/>
</dbReference>
<dbReference type="Pfam" id="PF00703">
    <property type="entry name" value="Glyco_hydro_2"/>
    <property type="match status" value="1"/>
</dbReference>
<dbReference type="InterPro" id="IPR006101">
    <property type="entry name" value="Glyco_hydro_2"/>
</dbReference>
<dbReference type="GO" id="GO:0005975">
    <property type="term" value="P:carbohydrate metabolic process"/>
    <property type="evidence" value="ECO:0007669"/>
    <property type="project" value="InterPro"/>
</dbReference>
<feature type="domain" description="Glycoside hydrolase family 2 immunoglobulin-like beta-sandwich" evidence="5">
    <location>
        <begin position="189"/>
        <end position="300"/>
    </location>
</feature>
<evidence type="ECO:0000256" key="4">
    <source>
        <dbReference type="SAM" id="SignalP"/>
    </source>
</evidence>
<dbReference type="SUPFAM" id="SSF51445">
    <property type="entry name" value="(Trans)glycosidases"/>
    <property type="match status" value="1"/>
</dbReference>
<dbReference type="Pfam" id="PF02837">
    <property type="entry name" value="Glyco_hydro_2_N"/>
    <property type="match status" value="1"/>
</dbReference>
<dbReference type="InterPro" id="IPR006102">
    <property type="entry name" value="Ig-like_GH2"/>
</dbReference>
<comment type="caution">
    <text evidence="10">The sequence shown here is derived from an EMBL/GenBank/DDBJ whole genome shotgun (WGS) entry which is preliminary data.</text>
</comment>
<feature type="domain" description="Glycosyl hydrolases family 2 sugar binding" evidence="7">
    <location>
        <begin position="91"/>
        <end position="184"/>
    </location>
</feature>
<feature type="domain" description="Glycoside hydrolase family 2 catalytic" evidence="6">
    <location>
        <begin position="308"/>
        <end position="516"/>
    </location>
</feature>
<dbReference type="InterPro" id="IPR036156">
    <property type="entry name" value="Beta-gal/glucu_dom_sf"/>
</dbReference>
<dbReference type="InterPro" id="IPR017853">
    <property type="entry name" value="GH"/>
</dbReference>
<dbReference type="Gene3D" id="2.60.120.260">
    <property type="entry name" value="Galactose-binding domain-like"/>
    <property type="match status" value="1"/>
</dbReference>
<evidence type="ECO:0000259" key="5">
    <source>
        <dbReference type="Pfam" id="PF00703"/>
    </source>
</evidence>
<evidence type="ECO:0000259" key="9">
    <source>
        <dbReference type="Pfam" id="PF18565"/>
    </source>
</evidence>
<dbReference type="InterPro" id="IPR040605">
    <property type="entry name" value="Glyco_hydro2_dom5"/>
</dbReference>
<name>A0A9D2A5Z4_9BACE</name>
<feature type="domain" description="Glycoside hydrolase family 2" evidence="9">
    <location>
        <begin position="735"/>
        <end position="836"/>
    </location>
</feature>